<evidence type="ECO:0000313" key="3">
    <source>
        <dbReference type="EMBL" id="MEV0968995.1"/>
    </source>
</evidence>
<feature type="transmembrane region" description="Helical" evidence="2">
    <location>
        <begin position="44"/>
        <end position="65"/>
    </location>
</feature>
<protein>
    <submittedName>
        <fullName evidence="3">DUF4307 domain-containing protein</fullName>
    </submittedName>
</protein>
<reference evidence="3 4" key="1">
    <citation type="submission" date="2024-06" db="EMBL/GenBank/DDBJ databases">
        <title>The Natural Products Discovery Center: Release of the First 8490 Sequenced Strains for Exploring Actinobacteria Biosynthetic Diversity.</title>
        <authorList>
            <person name="Kalkreuter E."/>
            <person name="Kautsar S.A."/>
            <person name="Yang D."/>
            <person name="Bader C.D."/>
            <person name="Teijaro C.N."/>
            <person name="Fluegel L."/>
            <person name="Davis C.M."/>
            <person name="Simpson J.R."/>
            <person name="Lauterbach L."/>
            <person name="Steele A.D."/>
            <person name="Gui C."/>
            <person name="Meng S."/>
            <person name="Li G."/>
            <person name="Viehrig K."/>
            <person name="Ye F."/>
            <person name="Su P."/>
            <person name="Kiefer A.F."/>
            <person name="Nichols A."/>
            <person name="Cepeda A.J."/>
            <person name="Yan W."/>
            <person name="Fan B."/>
            <person name="Jiang Y."/>
            <person name="Adhikari A."/>
            <person name="Zheng C.-J."/>
            <person name="Schuster L."/>
            <person name="Cowan T.M."/>
            <person name="Smanski M.J."/>
            <person name="Chevrette M.G."/>
            <person name="De Carvalho L.P.S."/>
            <person name="Shen B."/>
        </authorList>
    </citation>
    <scope>NUCLEOTIDE SEQUENCE [LARGE SCALE GENOMIC DNA]</scope>
    <source>
        <strain evidence="3 4">NPDC050100</strain>
    </source>
</reference>
<keyword evidence="2" id="KW-0472">Membrane</keyword>
<sequence length="154" mass="16088">MAAESSSRPGTRAGDAGDRTGALDAPILGTPDDYPARPQGRRSVLAYVVIGLLVAVIAGGWGYVMMAARGNPEVRADVVSYNADAADSAEVTFLVHKPADSVASCRVRAVDVLHTEVGSKEVTIPSGRSDLTVTERLKTSSQATSVLVQYCNLV</sequence>
<keyword evidence="4" id="KW-1185">Reference proteome</keyword>
<dbReference type="InterPro" id="IPR025443">
    <property type="entry name" value="DUF4307"/>
</dbReference>
<dbReference type="EMBL" id="JBFALK010000004">
    <property type="protein sequence ID" value="MEV0968995.1"/>
    <property type="molecule type" value="Genomic_DNA"/>
</dbReference>
<comment type="caution">
    <text evidence="3">The sequence shown here is derived from an EMBL/GenBank/DDBJ whole genome shotgun (WGS) entry which is preliminary data.</text>
</comment>
<keyword evidence="2" id="KW-1133">Transmembrane helix</keyword>
<dbReference type="RefSeq" id="WP_228636892.1">
    <property type="nucleotide sequence ID" value="NZ_JBFALK010000004.1"/>
</dbReference>
<evidence type="ECO:0000256" key="1">
    <source>
        <dbReference type="SAM" id="MobiDB-lite"/>
    </source>
</evidence>
<organism evidence="3 4">
    <name type="scientific">Microtetraspora glauca</name>
    <dbReference type="NCBI Taxonomy" id="1996"/>
    <lineage>
        <taxon>Bacteria</taxon>
        <taxon>Bacillati</taxon>
        <taxon>Actinomycetota</taxon>
        <taxon>Actinomycetes</taxon>
        <taxon>Streptosporangiales</taxon>
        <taxon>Streptosporangiaceae</taxon>
        <taxon>Microtetraspora</taxon>
    </lineage>
</organism>
<gene>
    <name evidence="3" type="ORF">AB0I59_10200</name>
</gene>
<name>A0ABV3GBH9_MICGL</name>
<dbReference type="Proteomes" id="UP001551675">
    <property type="component" value="Unassembled WGS sequence"/>
</dbReference>
<keyword evidence="2" id="KW-0812">Transmembrane</keyword>
<proteinExistence type="predicted"/>
<dbReference type="Pfam" id="PF14155">
    <property type="entry name" value="DUF4307"/>
    <property type="match status" value="1"/>
</dbReference>
<evidence type="ECO:0000256" key="2">
    <source>
        <dbReference type="SAM" id="Phobius"/>
    </source>
</evidence>
<evidence type="ECO:0000313" key="4">
    <source>
        <dbReference type="Proteomes" id="UP001551675"/>
    </source>
</evidence>
<feature type="region of interest" description="Disordered" evidence="1">
    <location>
        <begin position="1"/>
        <end position="35"/>
    </location>
</feature>
<accession>A0ABV3GBH9</accession>